<comment type="similarity">
    <text evidence="2">Belongs to the TMEM45 family.</text>
</comment>
<organism evidence="7 8">
    <name type="scientific">Pelobates cultripes</name>
    <name type="common">Western spadefoot toad</name>
    <dbReference type="NCBI Taxonomy" id="61616"/>
    <lineage>
        <taxon>Eukaryota</taxon>
        <taxon>Metazoa</taxon>
        <taxon>Chordata</taxon>
        <taxon>Craniata</taxon>
        <taxon>Vertebrata</taxon>
        <taxon>Euteleostomi</taxon>
        <taxon>Amphibia</taxon>
        <taxon>Batrachia</taxon>
        <taxon>Anura</taxon>
        <taxon>Pelobatoidea</taxon>
        <taxon>Pelobatidae</taxon>
        <taxon>Pelobates</taxon>
    </lineage>
</organism>
<evidence type="ECO:0000256" key="5">
    <source>
        <dbReference type="ARBA" id="ARBA00023136"/>
    </source>
</evidence>
<evidence type="ECO:0000256" key="3">
    <source>
        <dbReference type="ARBA" id="ARBA00022692"/>
    </source>
</evidence>
<dbReference type="PANTHER" id="PTHR16007:SF21">
    <property type="entry name" value="TRANSMEMBRANE PROTEIN 45A"/>
    <property type="match status" value="1"/>
</dbReference>
<keyword evidence="8" id="KW-1185">Reference proteome</keyword>
<feature type="transmembrane region" description="Helical" evidence="6">
    <location>
        <begin position="184"/>
        <end position="202"/>
    </location>
</feature>
<comment type="subcellular location">
    <subcellularLocation>
        <location evidence="1">Membrane</location>
        <topology evidence="1">Multi-pass membrane protein</topology>
    </subcellularLocation>
</comment>
<name>A0AAD1QXE2_PELCU</name>
<dbReference type="PANTHER" id="PTHR16007">
    <property type="entry name" value="EPIDIDYMAL MEMBRANE PROTEIN E9-RELATED"/>
    <property type="match status" value="1"/>
</dbReference>
<feature type="transmembrane region" description="Helical" evidence="6">
    <location>
        <begin position="6"/>
        <end position="23"/>
    </location>
</feature>
<reference evidence="7" key="1">
    <citation type="submission" date="2022-03" db="EMBL/GenBank/DDBJ databases">
        <authorList>
            <person name="Alioto T."/>
            <person name="Alioto T."/>
            <person name="Gomez Garrido J."/>
        </authorList>
    </citation>
    <scope>NUCLEOTIDE SEQUENCE</scope>
</reference>
<evidence type="ECO:0000256" key="4">
    <source>
        <dbReference type="ARBA" id="ARBA00022989"/>
    </source>
</evidence>
<keyword evidence="4 6" id="KW-1133">Transmembrane helix</keyword>
<feature type="transmembrane region" description="Helical" evidence="6">
    <location>
        <begin position="125"/>
        <end position="142"/>
    </location>
</feature>
<protein>
    <submittedName>
        <fullName evidence="7">Transmembrane 45A</fullName>
    </submittedName>
</protein>
<proteinExistence type="inferred from homology"/>
<evidence type="ECO:0000256" key="6">
    <source>
        <dbReference type="SAM" id="Phobius"/>
    </source>
</evidence>
<evidence type="ECO:0000256" key="2">
    <source>
        <dbReference type="ARBA" id="ARBA00006948"/>
    </source>
</evidence>
<evidence type="ECO:0000313" key="8">
    <source>
        <dbReference type="Proteomes" id="UP001295444"/>
    </source>
</evidence>
<accession>A0AAD1QXE2</accession>
<dbReference type="AlphaFoldDB" id="A0AAD1QXE2"/>
<feature type="transmembrane region" description="Helical" evidence="6">
    <location>
        <begin position="218"/>
        <end position="242"/>
    </location>
</feature>
<evidence type="ECO:0000313" key="7">
    <source>
        <dbReference type="EMBL" id="CAH2219591.1"/>
    </source>
</evidence>
<sequence>MANFKGHALPGSFFLIFGIWWSIKYPLRYACKKNKKVCSFGSKVGLQRLEIIEGATKAVFALIGMIAEQFVPDGPHLKLYNSEEKQWSHLMNWQHSTMYLFYGISGVVDIITHTTKAVPVAIDRMMLSIAVFVEGFLFYYHVHGRAMLDVHVHLLLLVAVFGGALCIFLEVFHRGNIILELFRTSLCILQGSWFWQIGFVLYPPGGGPEWDQMDHSNMLFITMCYCWHYAFSLLIVAVNYGIVTWVVQTKMKNGESLEMELLKSREREEDSEDEI</sequence>
<dbReference type="EMBL" id="OW240912">
    <property type="protein sequence ID" value="CAH2219591.1"/>
    <property type="molecule type" value="Genomic_DNA"/>
</dbReference>
<keyword evidence="3 6" id="KW-0812">Transmembrane</keyword>
<dbReference type="InterPro" id="IPR006904">
    <property type="entry name" value="DUF716"/>
</dbReference>
<dbReference type="Proteomes" id="UP001295444">
    <property type="component" value="Chromosome 01"/>
</dbReference>
<keyword evidence="5 6" id="KW-0472">Membrane</keyword>
<evidence type="ECO:0000256" key="1">
    <source>
        <dbReference type="ARBA" id="ARBA00004141"/>
    </source>
</evidence>
<dbReference type="Pfam" id="PF04819">
    <property type="entry name" value="DUF716"/>
    <property type="match status" value="1"/>
</dbReference>
<feature type="transmembrane region" description="Helical" evidence="6">
    <location>
        <begin position="154"/>
        <end position="172"/>
    </location>
</feature>
<dbReference type="InterPro" id="IPR042127">
    <property type="entry name" value="TMEM45"/>
</dbReference>
<dbReference type="GO" id="GO:0016020">
    <property type="term" value="C:membrane"/>
    <property type="evidence" value="ECO:0007669"/>
    <property type="project" value="UniProtKB-SubCell"/>
</dbReference>
<gene>
    <name evidence="7" type="ORF">PECUL_23A049008</name>
</gene>